<sequence>MVLDQRRTSILNLIYQSNGAVSIDLLKERLGVSQRTIYYDIDQINGWLEREGLSPVEKAYGKGFYLSERTRDHLASRLKLTDEWEYRLSRQERICIILISLLTQSETSSLHDLMERTQVSRGTIFRDIKKAADSINPLGITLSYEKGSGYELIGSEQAKRQLLTTLISDVLSSKDSRHLHEKLYEMLNPSSGNTDDRLLIFLENEVASIEKKLNVSFTEEVVQFLILQLLIVVKRKSDNSTVSIDEEEMNILQKTNAYQAVEELNDELKKNGFHTLPFHERLLLTMQLLGSRVHREHIASAGTKEIKQLQMVIKKIIDDFQLIGCLIFDDRKQLEENLLTHLKPAYYRLKYSIPITNSYLKDIQKQYPEVFYLTKRSLSHLESFVGKTIPDEEIAYVAMHFGGWLSRKNQYVSKNYKAIVVCENGIAASGMLRSQLETLLPEMMVTHTVSVREYNRNPFDADIVFSTSFIKQKWAPVIYVPALLDEKDRENVVQQVRNLFNDAEPAIEIDLLMAMIEEHAIIKQREPLKEKLQHFISSHHSLKKEAHKPMLDELLTEETIQFRKELSNWEEAIQLASAPLLANESIKPSYVEAMVKNVQELGPYVVIAPNIAIPHARPEYGVDKLGMSFLRVKSPVSFSNQEKHKASLIIVLAAIDNETHLKALSQLTELLSEPGNTEKLIQAETAEDVLSLVKKYSLK</sequence>
<dbReference type="InterPro" id="IPR016152">
    <property type="entry name" value="PTrfase/Anion_transptr"/>
</dbReference>
<dbReference type="PANTHER" id="PTHR30185:SF9">
    <property type="entry name" value="MANNITOL-SPECIFIC PHOSPHOTRANSFERASE ENZYME IIA COMPONENT"/>
    <property type="match status" value="1"/>
</dbReference>
<gene>
    <name evidence="9" type="ORF">AM592_20255</name>
</gene>
<dbReference type="PROSITE" id="PS00372">
    <property type="entry name" value="PTS_EIIA_TYPE_2_HIS"/>
    <property type="match status" value="1"/>
</dbReference>
<dbReference type="STRING" id="1441095.AM592_20255"/>
<organism evidence="9 10">
    <name type="scientific">Bacillus gobiensis</name>
    <dbReference type="NCBI Taxonomy" id="1441095"/>
    <lineage>
        <taxon>Bacteria</taxon>
        <taxon>Bacillati</taxon>
        <taxon>Bacillota</taxon>
        <taxon>Bacilli</taxon>
        <taxon>Bacillales</taxon>
        <taxon>Bacillaceae</taxon>
        <taxon>Bacillus</taxon>
    </lineage>
</organism>
<dbReference type="PANTHER" id="PTHR30185">
    <property type="entry name" value="CRYPTIC BETA-GLUCOSIDE BGL OPERON ANTITERMINATOR"/>
    <property type="match status" value="1"/>
</dbReference>
<protein>
    <submittedName>
        <fullName evidence="9">Uncharacterized protein</fullName>
    </submittedName>
</protein>
<dbReference type="InterPro" id="IPR036634">
    <property type="entry name" value="PRD_sf"/>
</dbReference>
<evidence type="ECO:0000313" key="10">
    <source>
        <dbReference type="Proteomes" id="UP000067625"/>
    </source>
</evidence>
<evidence type="ECO:0000259" key="6">
    <source>
        <dbReference type="PROSITE" id="PS51094"/>
    </source>
</evidence>
<dbReference type="GO" id="GO:0009401">
    <property type="term" value="P:phosphoenolpyruvate-dependent sugar phosphotransferase system"/>
    <property type="evidence" value="ECO:0007669"/>
    <property type="project" value="InterPro"/>
</dbReference>
<dbReference type="InterPro" id="IPR036388">
    <property type="entry name" value="WH-like_DNA-bd_sf"/>
</dbReference>
<dbReference type="EMBL" id="CP012600">
    <property type="protein sequence ID" value="ALC83602.1"/>
    <property type="molecule type" value="Genomic_DNA"/>
</dbReference>
<dbReference type="GO" id="GO:0006355">
    <property type="term" value="P:regulation of DNA-templated transcription"/>
    <property type="evidence" value="ECO:0007669"/>
    <property type="project" value="InterPro"/>
</dbReference>
<dbReference type="Pfam" id="PF00874">
    <property type="entry name" value="PRD"/>
    <property type="match status" value="2"/>
</dbReference>
<feature type="domain" description="PTS EIIA type-2" evidence="6">
    <location>
        <begin position="553"/>
        <end position="696"/>
    </location>
</feature>
<dbReference type="InterPro" id="IPR002178">
    <property type="entry name" value="PTS_EIIA_type-2_dom"/>
</dbReference>
<dbReference type="Gene3D" id="3.40.50.2300">
    <property type="match status" value="1"/>
</dbReference>
<dbReference type="PROSITE" id="PS51372">
    <property type="entry name" value="PRD_2"/>
    <property type="match status" value="2"/>
</dbReference>
<name>A0A0M3RAR1_9BACI</name>
<dbReference type="InterPro" id="IPR036390">
    <property type="entry name" value="WH_DNA-bd_sf"/>
</dbReference>
<dbReference type="AlphaFoldDB" id="A0A0M3RAR1"/>
<dbReference type="SUPFAM" id="SSF46785">
    <property type="entry name" value="Winged helix' DNA-binding domain"/>
    <property type="match status" value="1"/>
</dbReference>
<evidence type="ECO:0000256" key="1">
    <source>
        <dbReference type="ARBA" id="ARBA00022679"/>
    </source>
</evidence>
<feature type="domain" description="PRD" evidence="8">
    <location>
        <begin position="304"/>
        <end position="411"/>
    </location>
</feature>
<dbReference type="PATRIC" id="fig|1441095.3.peg.4482"/>
<reference evidence="9 10" key="2">
    <citation type="journal article" date="2016" name="Int. J. Syst. Evol. Microbiol.">
        <title>Bacillus gobiensis sp. nov., isolated from a soil sample.</title>
        <authorList>
            <person name="Liu B."/>
            <person name="Liu G.H."/>
            <person name="Cetin S."/>
            <person name="Schumann P."/>
            <person name="Pan Z.Z."/>
            <person name="Chen Q.Q."/>
        </authorList>
    </citation>
    <scope>NUCLEOTIDE SEQUENCE [LARGE SCALE GENOMIC DNA]</scope>
    <source>
        <strain evidence="9 10">FJAT-4402</strain>
    </source>
</reference>
<dbReference type="Pfam" id="PF05043">
    <property type="entry name" value="Mga"/>
    <property type="match status" value="1"/>
</dbReference>
<dbReference type="Gene3D" id="1.10.10.10">
    <property type="entry name" value="Winged helix-like DNA-binding domain superfamily/Winged helix DNA-binding domain"/>
    <property type="match status" value="2"/>
</dbReference>
<evidence type="ECO:0000259" key="8">
    <source>
        <dbReference type="PROSITE" id="PS51372"/>
    </source>
</evidence>
<keyword evidence="1" id="KW-0808">Transferase</keyword>
<evidence type="ECO:0000259" key="7">
    <source>
        <dbReference type="PROSITE" id="PS51099"/>
    </source>
</evidence>
<dbReference type="InterPro" id="IPR013196">
    <property type="entry name" value="HTH_11"/>
</dbReference>
<feature type="domain" description="PTS EIIB type-2" evidence="7">
    <location>
        <begin position="416"/>
        <end position="504"/>
    </location>
</feature>
<dbReference type="OrthoDB" id="369398at2"/>
<dbReference type="InterPro" id="IPR013011">
    <property type="entry name" value="PTS_EIIB_2"/>
</dbReference>
<keyword evidence="10" id="KW-1185">Reference proteome</keyword>
<keyword evidence="3" id="KW-0805">Transcription regulation</keyword>
<dbReference type="RefSeq" id="WP_053605456.1">
    <property type="nucleotide sequence ID" value="NZ_CP012600.1"/>
</dbReference>
<dbReference type="SUPFAM" id="SSF63520">
    <property type="entry name" value="PTS-regulatory domain, PRD"/>
    <property type="match status" value="2"/>
</dbReference>
<evidence type="ECO:0000256" key="2">
    <source>
        <dbReference type="ARBA" id="ARBA00022737"/>
    </source>
</evidence>
<evidence type="ECO:0000256" key="5">
    <source>
        <dbReference type="ARBA" id="ARBA00023163"/>
    </source>
</evidence>
<dbReference type="SUPFAM" id="SSF52794">
    <property type="entry name" value="PTS system IIB component-like"/>
    <property type="match status" value="1"/>
</dbReference>
<evidence type="ECO:0000256" key="4">
    <source>
        <dbReference type="ARBA" id="ARBA00023159"/>
    </source>
</evidence>
<keyword evidence="4" id="KW-0010">Activator</keyword>
<evidence type="ECO:0000313" key="9">
    <source>
        <dbReference type="EMBL" id="ALC83602.1"/>
    </source>
</evidence>
<dbReference type="InterPro" id="IPR050661">
    <property type="entry name" value="BglG_antiterminators"/>
</dbReference>
<dbReference type="Gene3D" id="3.40.930.10">
    <property type="entry name" value="Mannitol-specific EII, Chain A"/>
    <property type="match status" value="1"/>
</dbReference>
<dbReference type="Pfam" id="PF08279">
    <property type="entry name" value="HTH_11"/>
    <property type="match status" value="1"/>
</dbReference>
<evidence type="ECO:0000256" key="3">
    <source>
        <dbReference type="ARBA" id="ARBA00023015"/>
    </source>
</evidence>
<dbReference type="PROSITE" id="PS51099">
    <property type="entry name" value="PTS_EIIB_TYPE_2"/>
    <property type="match status" value="1"/>
</dbReference>
<dbReference type="GO" id="GO:0008982">
    <property type="term" value="F:protein-N(PI)-phosphohistidine-sugar phosphotransferase activity"/>
    <property type="evidence" value="ECO:0007669"/>
    <property type="project" value="InterPro"/>
</dbReference>
<feature type="domain" description="PRD" evidence="8">
    <location>
        <begin position="193"/>
        <end position="298"/>
    </location>
</feature>
<dbReference type="Pfam" id="PF00359">
    <property type="entry name" value="PTS_EIIA_2"/>
    <property type="match status" value="1"/>
</dbReference>
<keyword evidence="2" id="KW-0677">Repeat</keyword>
<dbReference type="CDD" id="cd00211">
    <property type="entry name" value="PTS_IIA_fru"/>
    <property type="match status" value="1"/>
</dbReference>
<dbReference type="Gene3D" id="1.10.1790.10">
    <property type="entry name" value="PRD domain"/>
    <property type="match status" value="1"/>
</dbReference>
<keyword evidence="5" id="KW-0804">Transcription</keyword>
<dbReference type="SUPFAM" id="SSF55804">
    <property type="entry name" value="Phoshotransferase/anion transport protein"/>
    <property type="match status" value="1"/>
</dbReference>
<dbReference type="CDD" id="cd05568">
    <property type="entry name" value="PTS_IIB_bgl_like"/>
    <property type="match status" value="1"/>
</dbReference>
<dbReference type="InterPro" id="IPR036095">
    <property type="entry name" value="PTS_EIIB-like_sf"/>
</dbReference>
<reference evidence="10" key="1">
    <citation type="submission" date="2015-08" db="EMBL/GenBank/DDBJ databases">
        <title>Genome sequencing project for genomic taxonomy and phylogenomics of Bacillus-like bacteria.</title>
        <authorList>
            <person name="Liu B."/>
            <person name="Wang J."/>
            <person name="Zhu Y."/>
            <person name="Liu G."/>
            <person name="Chen Q."/>
            <person name="Chen Z."/>
            <person name="Lan J."/>
            <person name="Che J."/>
            <person name="Ge C."/>
            <person name="Shi H."/>
            <person name="Pan Z."/>
            <person name="Liu X."/>
        </authorList>
    </citation>
    <scope>NUCLEOTIDE SEQUENCE [LARGE SCALE GENOMIC DNA]</scope>
    <source>
        <strain evidence="10">FJAT-4402</strain>
    </source>
</reference>
<dbReference type="PROSITE" id="PS51094">
    <property type="entry name" value="PTS_EIIA_TYPE_2"/>
    <property type="match status" value="1"/>
</dbReference>
<dbReference type="InterPro" id="IPR007737">
    <property type="entry name" value="Mga_HTH"/>
</dbReference>
<dbReference type="InterPro" id="IPR011608">
    <property type="entry name" value="PRD"/>
</dbReference>
<dbReference type="Proteomes" id="UP000067625">
    <property type="component" value="Chromosome"/>
</dbReference>
<proteinExistence type="predicted"/>
<accession>A0A0M3RAR1</accession>